<reference evidence="2" key="1">
    <citation type="submission" date="2015-12" db="EMBL/GenBank/DDBJ databases">
        <title>Genome sequence of a biocontrol rhizobacterium Chryseobacterium kwangjuense strain KJ1R5 isolated from pepper (Capsicum annuum L.).</title>
        <authorList>
            <person name="Jeong J.-J."/>
            <person name="Park H."/>
            <person name="Mannaa M."/>
            <person name="Sang M.K."/>
            <person name="Choi I.-G."/>
            <person name="Kim K.D."/>
        </authorList>
    </citation>
    <scope>NUCLEOTIDE SEQUENCE [LARGE SCALE GENOMIC DNA]</scope>
    <source>
        <strain evidence="2">KJ1R5</strain>
    </source>
</reference>
<organism evidence="1 2">
    <name type="scientific">Chryseobacterium kwangjuense</name>
    <dbReference type="NCBI Taxonomy" id="267125"/>
    <lineage>
        <taxon>Bacteria</taxon>
        <taxon>Pseudomonadati</taxon>
        <taxon>Bacteroidota</taxon>
        <taxon>Flavobacteriia</taxon>
        <taxon>Flavobacteriales</taxon>
        <taxon>Weeksellaceae</taxon>
        <taxon>Chryseobacterium group</taxon>
        <taxon>Chryseobacterium</taxon>
    </lineage>
</organism>
<dbReference type="Proteomes" id="UP000070513">
    <property type="component" value="Unassembled WGS sequence"/>
</dbReference>
<reference evidence="1 2" key="2">
    <citation type="journal article" date="2016" name="Genome Announc.">
        <title>Draft Genome Sequence of a Biocontrol Rhizobacterium, Chryseobacterium kwangjuense Strain KJ1R5, Isolated from Pepper (Capsicum annuum).</title>
        <authorList>
            <person name="Jeong J.J."/>
            <person name="Park H."/>
            <person name="Park B.H."/>
            <person name="Mannaa M."/>
            <person name="Sang M.K."/>
            <person name="Choi I.G."/>
            <person name="Kim K.D."/>
        </authorList>
    </citation>
    <scope>NUCLEOTIDE SEQUENCE [LARGE SCALE GENOMIC DNA]</scope>
    <source>
        <strain evidence="1 2">KJ1R5</strain>
    </source>
</reference>
<protein>
    <submittedName>
        <fullName evidence="1">Uncharacterized protein</fullName>
    </submittedName>
</protein>
<accession>A0A135WEX7</accession>
<name>A0A135WEX7_9FLAO</name>
<evidence type="ECO:0000313" key="2">
    <source>
        <dbReference type="Proteomes" id="UP000070513"/>
    </source>
</evidence>
<evidence type="ECO:0000313" key="1">
    <source>
        <dbReference type="EMBL" id="KXH83457.1"/>
    </source>
</evidence>
<dbReference type="AlphaFoldDB" id="A0A135WEX7"/>
<comment type="caution">
    <text evidence="1">The sequence shown here is derived from an EMBL/GenBank/DDBJ whole genome shotgun (WGS) entry which is preliminary data.</text>
</comment>
<sequence length="87" mass="9898">MKENVPDPPTVQPVQIVQDVDTAAQVEHVGFAAVVLQEKLFIQALPEIITVKKKNLQKPETQLDQPQPLRKLFIPLSLLYIMQKKEL</sequence>
<gene>
    <name evidence="1" type="ORF">AU378_13760</name>
</gene>
<proteinExistence type="predicted"/>
<dbReference type="EMBL" id="LPUR01000011">
    <property type="protein sequence ID" value="KXH83457.1"/>
    <property type="molecule type" value="Genomic_DNA"/>
</dbReference>